<dbReference type="Proteomes" id="UP001497392">
    <property type="component" value="Unassembled WGS sequence"/>
</dbReference>
<sequence>MTSTQTDRQLDKHKNIQESLTDELLGMSAALKRNALAMQQGVANRGAILEETDDSIERNLAMQQQSVKKSKEEYRRGSRSLWRTLLIMLAVGMSFVGVYFFIRFTTLLGYKKQGRHTEL</sequence>
<evidence type="ECO:0000256" key="3">
    <source>
        <dbReference type="ARBA" id="ARBA00022448"/>
    </source>
</evidence>
<evidence type="ECO:0000313" key="12">
    <source>
        <dbReference type="Proteomes" id="UP001497392"/>
    </source>
</evidence>
<dbReference type="Pfam" id="PF09753">
    <property type="entry name" value="Use1"/>
    <property type="match status" value="1"/>
</dbReference>
<dbReference type="InterPro" id="IPR019150">
    <property type="entry name" value="Vesicle_transport_protein_Use1"/>
</dbReference>
<feature type="transmembrane region" description="Helical" evidence="10">
    <location>
        <begin position="81"/>
        <end position="102"/>
    </location>
</feature>
<evidence type="ECO:0000256" key="5">
    <source>
        <dbReference type="ARBA" id="ARBA00022824"/>
    </source>
</evidence>
<proteinExistence type="inferred from homology"/>
<gene>
    <name evidence="11" type="primary">g8231</name>
    <name evidence="11" type="ORF">VP750_LOCUS7076</name>
</gene>
<reference evidence="11 12" key="1">
    <citation type="submission" date="2024-06" db="EMBL/GenBank/DDBJ databases">
        <authorList>
            <person name="Kraege A."/>
            <person name="Thomma B."/>
        </authorList>
    </citation>
    <scope>NUCLEOTIDE SEQUENCE [LARGE SCALE GENOMIC DNA]</scope>
</reference>
<dbReference type="EMBL" id="CAXHTA020000012">
    <property type="protein sequence ID" value="CAL5225417.1"/>
    <property type="molecule type" value="Genomic_DNA"/>
</dbReference>
<keyword evidence="3" id="KW-0813">Transport</keyword>
<evidence type="ECO:0000313" key="11">
    <source>
        <dbReference type="EMBL" id="CAL5225417.1"/>
    </source>
</evidence>
<keyword evidence="5" id="KW-0256">Endoplasmic reticulum</keyword>
<evidence type="ECO:0000256" key="2">
    <source>
        <dbReference type="ARBA" id="ARBA00007891"/>
    </source>
</evidence>
<protein>
    <submittedName>
        <fullName evidence="11">G8231 protein</fullName>
    </submittedName>
</protein>
<dbReference type="PANTHER" id="PTHR13050">
    <property type="entry name" value="USE1-LIKE PROTEIN"/>
    <property type="match status" value="1"/>
</dbReference>
<name>A0ABP1G6C7_9CHLO</name>
<evidence type="ECO:0000256" key="10">
    <source>
        <dbReference type="SAM" id="Phobius"/>
    </source>
</evidence>
<keyword evidence="6" id="KW-0931">ER-Golgi transport</keyword>
<comment type="caution">
    <text evidence="11">The sequence shown here is derived from an EMBL/GenBank/DDBJ whole genome shotgun (WGS) entry which is preliminary data.</text>
</comment>
<organism evidence="11 12">
    <name type="scientific">Coccomyxa viridis</name>
    <dbReference type="NCBI Taxonomy" id="1274662"/>
    <lineage>
        <taxon>Eukaryota</taxon>
        <taxon>Viridiplantae</taxon>
        <taxon>Chlorophyta</taxon>
        <taxon>core chlorophytes</taxon>
        <taxon>Trebouxiophyceae</taxon>
        <taxon>Trebouxiophyceae incertae sedis</taxon>
        <taxon>Coccomyxaceae</taxon>
        <taxon>Coccomyxa</taxon>
    </lineage>
</organism>
<keyword evidence="12" id="KW-1185">Reference proteome</keyword>
<evidence type="ECO:0000256" key="9">
    <source>
        <dbReference type="ARBA" id="ARBA00023136"/>
    </source>
</evidence>
<keyword evidence="8 10" id="KW-1133">Transmembrane helix</keyword>
<dbReference type="PANTHER" id="PTHR13050:SF7">
    <property type="entry name" value="VESICLE TRANSPORT PROTEIN USE1"/>
    <property type="match status" value="1"/>
</dbReference>
<keyword evidence="9 10" id="KW-0472">Membrane</keyword>
<accession>A0ABP1G6C7</accession>
<comment type="subcellular location">
    <subcellularLocation>
        <location evidence="1">Endoplasmic reticulum membrane</location>
        <topology evidence="1">Single-pass type IV membrane protein</topology>
    </subcellularLocation>
</comment>
<evidence type="ECO:0000256" key="8">
    <source>
        <dbReference type="ARBA" id="ARBA00022989"/>
    </source>
</evidence>
<comment type="similarity">
    <text evidence="2">Belongs to the USE1 family.</text>
</comment>
<evidence type="ECO:0000256" key="6">
    <source>
        <dbReference type="ARBA" id="ARBA00022892"/>
    </source>
</evidence>
<keyword evidence="4 10" id="KW-0812">Transmembrane</keyword>
<evidence type="ECO:0000256" key="1">
    <source>
        <dbReference type="ARBA" id="ARBA00004163"/>
    </source>
</evidence>
<evidence type="ECO:0000256" key="4">
    <source>
        <dbReference type="ARBA" id="ARBA00022692"/>
    </source>
</evidence>
<evidence type="ECO:0000256" key="7">
    <source>
        <dbReference type="ARBA" id="ARBA00022927"/>
    </source>
</evidence>
<keyword evidence="7" id="KW-0653">Protein transport</keyword>